<dbReference type="EMBL" id="JAYMYR010000008">
    <property type="protein sequence ID" value="KAK7346546.1"/>
    <property type="molecule type" value="Genomic_DNA"/>
</dbReference>
<feature type="transmembrane region" description="Helical" evidence="1">
    <location>
        <begin position="33"/>
        <end position="54"/>
    </location>
</feature>
<dbReference type="InterPro" id="IPR040229">
    <property type="entry name" value="At3g27390-like"/>
</dbReference>
<gene>
    <name evidence="2" type="ORF">VNO80_21067</name>
</gene>
<evidence type="ECO:0000313" key="3">
    <source>
        <dbReference type="Proteomes" id="UP001374584"/>
    </source>
</evidence>
<keyword evidence="3" id="KW-1185">Reference proteome</keyword>
<feature type="transmembrane region" description="Helical" evidence="1">
    <location>
        <begin position="60"/>
        <end position="86"/>
    </location>
</feature>
<name>A0AAN9M2C0_PHACN</name>
<feature type="transmembrane region" description="Helical" evidence="1">
    <location>
        <begin position="199"/>
        <end position="225"/>
    </location>
</feature>
<keyword evidence="1" id="KW-0472">Membrane</keyword>
<feature type="transmembrane region" description="Helical" evidence="1">
    <location>
        <begin position="98"/>
        <end position="123"/>
    </location>
</feature>
<dbReference type="PANTHER" id="PTHR31133">
    <property type="entry name" value="MEMBRANE PROTEIN"/>
    <property type="match status" value="1"/>
</dbReference>
<proteinExistence type="predicted"/>
<dbReference type="PANTHER" id="PTHR31133:SF12">
    <property type="entry name" value="MEMBRANE PROTEIN"/>
    <property type="match status" value="1"/>
</dbReference>
<protein>
    <submittedName>
        <fullName evidence="2">Uncharacterized protein</fullName>
    </submittedName>
</protein>
<sequence length="618" mass="68884">MSLAPWRCPHASRPGDARMPRALAIFMKGWMKASYVVSVFLYAFFLGALKGIVVGPIAGLVLILGNVGVILALFPAHVAWTVYTLLKIHMFDAALKVAILIALPALFVLWLGLGIAGSVLVGVGHSFFTPWVSTFEAFRHDNESKKFSHCIVDGTYGTIRGSCTVVRDFADMCYHSYPSFLKELRESPASDERQRLRLIHVPGCVIVGILGLVVEIPLFTAIAIVKSPYMLFKGWFRLLHDLISREGPFLETVCVPIAGLTIFVWPLVVLASILLAILSGIFFGIYAAVIVYQERSFRRGLAYLIAMVAEFDEYTNDWLYLREGTFLPKPQYRKRKASQSSEFSVRGTSVGGSRLNTSMDPPAIFMPNLAPSRSVREAIQEVKMVQIWGNMMKYCEMRGKELLDDNVLTAADLCEWMRGKNISEASIVGVGLPCYSLLQALIFSIKANSSGVLLLEDFEITYLNRPKDKLLDWFFNPVMVLKEQIRVIKLGEAEVRYLEKVVLFGSNKQRQEAWDNGGLMIPDALKAAQMEGISRRMIGMIRGVSKLPTYRRKFRQIVKALITHSVEKDVSGKALATDSGDVIDICEKALVTKYLDLEKDPAGRSNRSIVSVASDENV</sequence>
<organism evidence="2 3">
    <name type="scientific">Phaseolus coccineus</name>
    <name type="common">Scarlet runner bean</name>
    <name type="synonym">Phaseolus multiflorus</name>
    <dbReference type="NCBI Taxonomy" id="3886"/>
    <lineage>
        <taxon>Eukaryota</taxon>
        <taxon>Viridiplantae</taxon>
        <taxon>Streptophyta</taxon>
        <taxon>Embryophyta</taxon>
        <taxon>Tracheophyta</taxon>
        <taxon>Spermatophyta</taxon>
        <taxon>Magnoliopsida</taxon>
        <taxon>eudicotyledons</taxon>
        <taxon>Gunneridae</taxon>
        <taxon>Pentapetalae</taxon>
        <taxon>rosids</taxon>
        <taxon>fabids</taxon>
        <taxon>Fabales</taxon>
        <taxon>Fabaceae</taxon>
        <taxon>Papilionoideae</taxon>
        <taxon>50 kb inversion clade</taxon>
        <taxon>NPAAA clade</taxon>
        <taxon>indigoferoid/millettioid clade</taxon>
        <taxon>Phaseoleae</taxon>
        <taxon>Phaseolus</taxon>
    </lineage>
</organism>
<evidence type="ECO:0000313" key="2">
    <source>
        <dbReference type="EMBL" id="KAK7346546.1"/>
    </source>
</evidence>
<feature type="transmembrane region" description="Helical" evidence="1">
    <location>
        <begin position="246"/>
        <end position="265"/>
    </location>
</feature>
<accession>A0AAN9M2C0</accession>
<dbReference type="Proteomes" id="UP001374584">
    <property type="component" value="Unassembled WGS sequence"/>
</dbReference>
<evidence type="ECO:0000256" key="1">
    <source>
        <dbReference type="SAM" id="Phobius"/>
    </source>
</evidence>
<feature type="transmembrane region" description="Helical" evidence="1">
    <location>
        <begin position="271"/>
        <end position="292"/>
    </location>
</feature>
<keyword evidence="1" id="KW-0812">Transmembrane</keyword>
<comment type="caution">
    <text evidence="2">The sequence shown here is derived from an EMBL/GenBank/DDBJ whole genome shotgun (WGS) entry which is preliminary data.</text>
</comment>
<keyword evidence="1" id="KW-1133">Transmembrane helix</keyword>
<dbReference type="AlphaFoldDB" id="A0AAN9M2C0"/>
<reference evidence="2 3" key="1">
    <citation type="submission" date="2024-01" db="EMBL/GenBank/DDBJ databases">
        <title>The genomes of 5 underutilized Papilionoideae crops provide insights into root nodulation and disease resistanc.</title>
        <authorList>
            <person name="Jiang F."/>
        </authorList>
    </citation>
    <scope>NUCLEOTIDE SEQUENCE [LARGE SCALE GENOMIC DNA]</scope>
    <source>
        <strain evidence="2">JINMINGXINNONG_FW02</strain>
        <tissue evidence="2">Leaves</tissue>
    </source>
</reference>